<protein>
    <recommendedName>
        <fullName evidence="7">ABC-2 type transporter transmembrane domain-containing protein</fullName>
    </recommendedName>
</protein>
<evidence type="ECO:0000313" key="9">
    <source>
        <dbReference type="Proteomes" id="UP001457282"/>
    </source>
</evidence>
<name>A0AAW1XMU0_RUBAR</name>
<dbReference type="InterPro" id="IPR013525">
    <property type="entry name" value="ABC2_TM"/>
</dbReference>
<dbReference type="Pfam" id="PF01061">
    <property type="entry name" value="ABC2_membrane"/>
    <property type="match status" value="1"/>
</dbReference>
<dbReference type="EMBL" id="JBEDUW010000003">
    <property type="protein sequence ID" value="KAK9938206.1"/>
    <property type="molecule type" value="Genomic_DNA"/>
</dbReference>
<evidence type="ECO:0000256" key="1">
    <source>
        <dbReference type="ARBA" id="ARBA00004141"/>
    </source>
</evidence>
<evidence type="ECO:0000256" key="5">
    <source>
        <dbReference type="ARBA" id="ARBA00023136"/>
    </source>
</evidence>
<keyword evidence="9" id="KW-1185">Reference proteome</keyword>
<feature type="transmembrane region" description="Helical" evidence="6">
    <location>
        <begin position="21"/>
        <end position="39"/>
    </location>
</feature>
<evidence type="ECO:0000256" key="6">
    <source>
        <dbReference type="SAM" id="Phobius"/>
    </source>
</evidence>
<keyword evidence="2" id="KW-0813">Transport</keyword>
<feature type="transmembrane region" description="Helical" evidence="6">
    <location>
        <begin position="45"/>
        <end position="68"/>
    </location>
</feature>
<evidence type="ECO:0000256" key="4">
    <source>
        <dbReference type="ARBA" id="ARBA00022989"/>
    </source>
</evidence>
<evidence type="ECO:0000259" key="7">
    <source>
        <dbReference type="Pfam" id="PF01061"/>
    </source>
</evidence>
<reference evidence="8 9" key="1">
    <citation type="journal article" date="2023" name="G3 (Bethesda)">
        <title>A chromosome-length genome assembly and annotation of blackberry (Rubus argutus, cv. 'Hillquist').</title>
        <authorList>
            <person name="Bruna T."/>
            <person name="Aryal R."/>
            <person name="Dudchenko O."/>
            <person name="Sargent D.J."/>
            <person name="Mead D."/>
            <person name="Buti M."/>
            <person name="Cavallini A."/>
            <person name="Hytonen T."/>
            <person name="Andres J."/>
            <person name="Pham M."/>
            <person name="Weisz D."/>
            <person name="Mascagni F."/>
            <person name="Usai G."/>
            <person name="Natali L."/>
            <person name="Bassil N."/>
            <person name="Fernandez G.E."/>
            <person name="Lomsadze A."/>
            <person name="Armour M."/>
            <person name="Olukolu B."/>
            <person name="Poorten T."/>
            <person name="Britton C."/>
            <person name="Davik J."/>
            <person name="Ashrafi H."/>
            <person name="Aiden E.L."/>
            <person name="Borodovsky M."/>
            <person name="Worthington M."/>
        </authorList>
    </citation>
    <scope>NUCLEOTIDE SEQUENCE [LARGE SCALE GENOMIC DNA]</scope>
    <source>
        <strain evidence="8">PI 553951</strain>
    </source>
</reference>
<evidence type="ECO:0000256" key="3">
    <source>
        <dbReference type="ARBA" id="ARBA00022692"/>
    </source>
</evidence>
<dbReference type="GO" id="GO:0140359">
    <property type="term" value="F:ABC-type transporter activity"/>
    <property type="evidence" value="ECO:0007669"/>
    <property type="project" value="InterPro"/>
</dbReference>
<feature type="domain" description="ABC-2 type transporter transmembrane" evidence="7">
    <location>
        <begin position="1"/>
        <end position="59"/>
    </location>
</feature>
<dbReference type="GO" id="GO:0005886">
    <property type="term" value="C:plasma membrane"/>
    <property type="evidence" value="ECO:0007669"/>
    <property type="project" value="UniProtKB-ARBA"/>
</dbReference>
<evidence type="ECO:0000313" key="8">
    <source>
        <dbReference type="EMBL" id="KAK9938206.1"/>
    </source>
</evidence>
<sequence length="84" mass="9156">MVVTYYTIGFAPEASRFFKQLLLVFLIQQMAAGLFRLIAGVCRTMIIANTGGTLTLLVVSCLEVSYFLKVKFQSGGSGVTGFHL</sequence>
<comment type="caution">
    <text evidence="8">The sequence shown here is derived from an EMBL/GenBank/DDBJ whole genome shotgun (WGS) entry which is preliminary data.</text>
</comment>
<keyword evidence="5 6" id="KW-0472">Membrane</keyword>
<evidence type="ECO:0000256" key="2">
    <source>
        <dbReference type="ARBA" id="ARBA00022448"/>
    </source>
</evidence>
<comment type="subcellular location">
    <subcellularLocation>
        <location evidence="1">Membrane</location>
        <topology evidence="1">Multi-pass membrane protein</topology>
    </subcellularLocation>
</comment>
<organism evidence="8 9">
    <name type="scientific">Rubus argutus</name>
    <name type="common">Southern blackberry</name>
    <dbReference type="NCBI Taxonomy" id="59490"/>
    <lineage>
        <taxon>Eukaryota</taxon>
        <taxon>Viridiplantae</taxon>
        <taxon>Streptophyta</taxon>
        <taxon>Embryophyta</taxon>
        <taxon>Tracheophyta</taxon>
        <taxon>Spermatophyta</taxon>
        <taxon>Magnoliopsida</taxon>
        <taxon>eudicotyledons</taxon>
        <taxon>Gunneridae</taxon>
        <taxon>Pentapetalae</taxon>
        <taxon>rosids</taxon>
        <taxon>fabids</taxon>
        <taxon>Rosales</taxon>
        <taxon>Rosaceae</taxon>
        <taxon>Rosoideae</taxon>
        <taxon>Rosoideae incertae sedis</taxon>
        <taxon>Rubus</taxon>
    </lineage>
</organism>
<proteinExistence type="predicted"/>
<keyword evidence="3 6" id="KW-0812">Transmembrane</keyword>
<gene>
    <name evidence="8" type="ORF">M0R45_014959</name>
</gene>
<accession>A0AAW1XMU0</accession>
<dbReference type="Proteomes" id="UP001457282">
    <property type="component" value="Unassembled WGS sequence"/>
</dbReference>
<keyword evidence="4 6" id="KW-1133">Transmembrane helix</keyword>
<dbReference type="AlphaFoldDB" id="A0AAW1XMU0"/>
<dbReference type="PANTHER" id="PTHR19241">
    <property type="entry name" value="ATP-BINDING CASSETTE TRANSPORTER"/>
    <property type="match status" value="1"/>
</dbReference>